<keyword evidence="3" id="KW-1185">Reference proteome</keyword>
<protein>
    <submittedName>
        <fullName evidence="2">Aminoglycoside phosphotransferase</fullName>
    </submittedName>
</protein>
<dbReference type="GO" id="GO:0016740">
    <property type="term" value="F:transferase activity"/>
    <property type="evidence" value="ECO:0007669"/>
    <property type="project" value="UniProtKB-KW"/>
</dbReference>
<reference evidence="2 3" key="1">
    <citation type="submission" date="2018-10" db="EMBL/GenBank/DDBJ databases">
        <title>An updated phylogeny of the Alphaproteobacteria reveals that the parasitic Rickettsiales and Holosporales have independent origins.</title>
        <authorList>
            <person name="Munoz-Gomez S.A."/>
            <person name="Hess S."/>
            <person name="Burger G."/>
            <person name="Lang B.F."/>
            <person name="Susko E."/>
            <person name="Slamovits C.H."/>
            <person name="Roger A.J."/>
        </authorList>
    </citation>
    <scope>NUCLEOTIDE SEQUENCE [LARGE SCALE GENOMIC DNA]</scope>
    <source>
        <strain evidence="2">HOLO01</strain>
    </source>
</reference>
<proteinExistence type="predicted"/>
<comment type="caution">
    <text evidence="2">The sequence shown here is derived from an EMBL/GenBank/DDBJ whole genome shotgun (WGS) entry which is preliminary data.</text>
</comment>
<dbReference type="Proteomes" id="UP000293550">
    <property type="component" value="Unassembled WGS sequence"/>
</dbReference>
<dbReference type="RefSeq" id="WP_130153876.1">
    <property type="nucleotide sequence ID" value="NZ_SCFB01000005.1"/>
</dbReference>
<dbReference type="Gene3D" id="3.30.200.20">
    <property type="entry name" value="Phosphorylase Kinase, domain 1"/>
    <property type="match status" value="1"/>
</dbReference>
<dbReference type="InterPro" id="IPR011009">
    <property type="entry name" value="Kinase-like_dom_sf"/>
</dbReference>
<dbReference type="AlphaFoldDB" id="A0A4Q7DHD5"/>
<evidence type="ECO:0000313" key="2">
    <source>
        <dbReference type="EMBL" id="RZI46122.1"/>
    </source>
</evidence>
<dbReference type="EMBL" id="SCFB01000005">
    <property type="protein sequence ID" value="RZI46122.1"/>
    <property type="molecule type" value="Genomic_DNA"/>
</dbReference>
<evidence type="ECO:0000313" key="3">
    <source>
        <dbReference type="Proteomes" id="UP000293550"/>
    </source>
</evidence>
<evidence type="ECO:0000259" key="1">
    <source>
        <dbReference type="Pfam" id="PF01636"/>
    </source>
</evidence>
<accession>A0A4Q7DHD5</accession>
<dbReference type="Gene3D" id="3.90.1200.10">
    <property type="match status" value="1"/>
</dbReference>
<dbReference type="SUPFAM" id="SSF56112">
    <property type="entry name" value="Protein kinase-like (PK-like)"/>
    <property type="match status" value="1"/>
</dbReference>
<name>A0A4Q7DHD5_9PROT</name>
<gene>
    <name evidence="2" type="ORF">EQU50_04090</name>
</gene>
<dbReference type="Pfam" id="PF01636">
    <property type="entry name" value="APH"/>
    <property type="match status" value="1"/>
</dbReference>
<dbReference type="InterPro" id="IPR002575">
    <property type="entry name" value="Aminoglycoside_PTrfase"/>
</dbReference>
<organism evidence="2 3">
    <name type="scientific">Candidatus Finniella inopinata</name>
    <dbReference type="NCBI Taxonomy" id="1696036"/>
    <lineage>
        <taxon>Bacteria</taxon>
        <taxon>Pseudomonadati</taxon>
        <taxon>Pseudomonadota</taxon>
        <taxon>Alphaproteobacteria</taxon>
        <taxon>Holosporales</taxon>
        <taxon>Candidatus Paracaedibacteraceae</taxon>
        <taxon>Candidatus Finniella</taxon>
    </lineage>
</organism>
<keyword evidence="2" id="KW-0808">Transferase</keyword>
<feature type="domain" description="Aminoglycoside phosphotransferase" evidence="1">
    <location>
        <begin position="23"/>
        <end position="211"/>
    </location>
</feature>
<dbReference type="OrthoDB" id="7326703at2"/>
<sequence length="250" mass="27777">MKDRDSQASWKSLKQWGDDVARIERLAGGVANDVWSVRVNGHLAVARLSARSDADLAWETELLQYLDCEGLTVPLPIPTTDGRLFAEGLVVMTYVDGGPPESQADWRRVANTLRQLHRLTQGWPQRPGWRSSIDLLHAETGTRIDLRAMPPEGVARCRAAWARLTGRQTCVVHGDHNPGNIRMTRDRVGLIDWDESHVDVPDLDLVLPHNSAGLDDVALDISAQASAAWEAPVCWDDEFAVKRLAEVRVV</sequence>